<dbReference type="RefSeq" id="WP_006866745.1">
    <property type="nucleotide sequence ID" value="NZ_CP096596.1"/>
</dbReference>
<dbReference type="PANTHER" id="PTHR33495:SF2">
    <property type="entry name" value="ANTI-SIGMA FACTOR ANTAGONIST TM_1081-RELATED"/>
    <property type="match status" value="1"/>
</dbReference>
<proteinExistence type="inferred from homology"/>
<dbReference type="NCBIfam" id="TIGR00377">
    <property type="entry name" value="ant_ant_sig"/>
    <property type="match status" value="1"/>
</dbReference>
<comment type="caution">
    <text evidence="5">The sequence shown here is derived from an EMBL/GenBank/DDBJ whole genome shotgun (WGS) entry which is preliminary data.</text>
</comment>
<organism evidence="5 7">
    <name type="scientific">Gordonia amicalis</name>
    <dbReference type="NCBI Taxonomy" id="89053"/>
    <lineage>
        <taxon>Bacteria</taxon>
        <taxon>Bacillati</taxon>
        <taxon>Actinomycetota</taxon>
        <taxon>Actinomycetes</taxon>
        <taxon>Mycobacteriales</taxon>
        <taxon>Gordoniaceae</taxon>
        <taxon>Gordonia</taxon>
    </lineage>
</organism>
<keyword evidence="6" id="KW-1185">Reference proteome</keyword>
<dbReference type="InterPro" id="IPR002645">
    <property type="entry name" value="STAS_dom"/>
</dbReference>
<gene>
    <name evidence="4" type="ORF">R3P94_00185</name>
    <name evidence="5" type="ORF">R3Q15_00210</name>
</gene>
<dbReference type="Gene3D" id="3.30.750.24">
    <property type="entry name" value="STAS domain"/>
    <property type="match status" value="1"/>
</dbReference>
<evidence type="ECO:0000256" key="1">
    <source>
        <dbReference type="ARBA" id="ARBA00009013"/>
    </source>
</evidence>
<name>A0AAE4U3P4_9ACTN</name>
<feature type="domain" description="STAS" evidence="3">
    <location>
        <begin position="12"/>
        <end position="112"/>
    </location>
</feature>
<reference evidence="5 6" key="1">
    <citation type="submission" date="2023-10" db="EMBL/GenBank/DDBJ databases">
        <title>Development of a sustainable strategy for remediation of hydrocarbon-contaminated territories based on the waste exchange concept.</title>
        <authorList>
            <person name="Krivoruchko A."/>
        </authorList>
    </citation>
    <scope>NUCLEOTIDE SEQUENCE</scope>
    <source>
        <strain evidence="4 6">IEGM 1266</strain>
        <strain evidence="5">IEGM 1279</strain>
    </source>
</reference>
<comment type="similarity">
    <text evidence="1 2">Belongs to the anti-sigma-factor antagonist family.</text>
</comment>
<evidence type="ECO:0000256" key="2">
    <source>
        <dbReference type="RuleBase" id="RU003749"/>
    </source>
</evidence>
<protein>
    <recommendedName>
        <fullName evidence="2">Anti-sigma factor antagonist</fullName>
    </recommendedName>
</protein>
<dbReference type="PANTHER" id="PTHR33495">
    <property type="entry name" value="ANTI-SIGMA FACTOR ANTAGONIST TM_1081-RELATED-RELATED"/>
    <property type="match status" value="1"/>
</dbReference>
<dbReference type="Proteomes" id="UP001185779">
    <property type="component" value="Unassembled WGS sequence"/>
</dbReference>
<dbReference type="PROSITE" id="PS50801">
    <property type="entry name" value="STAS"/>
    <property type="match status" value="1"/>
</dbReference>
<dbReference type="InterPro" id="IPR036513">
    <property type="entry name" value="STAS_dom_sf"/>
</dbReference>
<dbReference type="EMBL" id="JAWLKH010000001">
    <property type="protein sequence ID" value="MDV6310335.1"/>
    <property type="molecule type" value="Genomic_DNA"/>
</dbReference>
<dbReference type="SUPFAM" id="SSF52091">
    <property type="entry name" value="SpoIIaa-like"/>
    <property type="match status" value="1"/>
</dbReference>
<accession>A0AAE4U3P4</accession>
<evidence type="ECO:0000313" key="6">
    <source>
        <dbReference type="Proteomes" id="UP001185779"/>
    </source>
</evidence>
<evidence type="ECO:0000259" key="3">
    <source>
        <dbReference type="PROSITE" id="PS50801"/>
    </source>
</evidence>
<dbReference type="EMBL" id="JAWLKI010000001">
    <property type="protein sequence ID" value="MDV6305775.1"/>
    <property type="molecule type" value="Genomic_DNA"/>
</dbReference>
<dbReference type="InterPro" id="IPR003658">
    <property type="entry name" value="Anti-sigma_ant"/>
</dbReference>
<dbReference type="GO" id="GO:0043856">
    <property type="term" value="F:anti-sigma factor antagonist activity"/>
    <property type="evidence" value="ECO:0007669"/>
    <property type="project" value="InterPro"/>
</dbReference>
<sequence>MTTFATRAVNGDAVAITPAGRLNMVAAPKLRDQLHELVGAGSSRIVVDLSGTDFIDSSGLGALVSGLKVARQAGGDLRIAAPTEQVVTVLELTNLNRVLRVHESADSAFGPAAETVE</sequence>
<dbReference type="Pfam" id="PF01740">
    <property type="entry name" value="STAS"/>
    <property type="match status" value="1"/>
</dbReference>
<dbReference type="Proteomes" id="UP001185922">
    <property type="component" value="Unassembled WGS sequence"/>
</dbReference>
<evidence type="ECO:0000313" key="5">
    <source>
        <dbReference type="EMBL" id="MDV6310335.1"/>
    </source>
</evidence>
<evidence type="ECO:0000313" key="4">
    <source>
        <dbReference type="EMBL" id="MDV6305775.1"/>
    </source>
</evidence>
<dbReference type="CDD" id="cd07043">
    <property type="entry name" value="STAS_anti-anti-sigma_factors"/>
    <property type="match status" value="1"/>
</dbReference>
<evidence type="ECO:0000313" key="7">
    <source>
        <dbReference type="Proteomes" id="UP001185922"/>
    </source>
</evidence>
<dbReference type="AlphaFoldDB" id="A0AAE4U3P4"/>